<evidence type="ECO:0000256" key="1">
    <source>
        <dbReference type="SAM" id="Phobius"/>
    </source>
</evidence>
<proteinExistence type="predicted"/>
<keyword evidence="3" id="KW-1185">Reference proteome</keyword>
<dbReference type="EMBL" id="NRRY01000081">
    <property type="protein sequence ID" value="MBK1621532.1"/>
    <property type="molecule type" value="Genomic_DNA"/>
</dbReference>
<feature type="transmembrane region" description="Helical" evidence="1">
    <location>
        <begin position="24"/>
        <end position="43"/>
    </location>
</feature>
<gene>
    <name evidence="2" type="ORF">CKO42_24590</name>
</gene>
<dbReference type="Proteomes" id="UP001138768">
    <property type="component" value="Unassembled WGS sequence"/>
</dbReference>
<keyword evidence="1" id="KW-0812">Transmembrane</keyword>
<comment type="caution">
    <text evidence="2">The sequence shown here is derived from an EMBL/GenBank/DDBJ whole genome shotgun (WGS) entry which is preliminary data.</text>
</comment>
<dbReference type="RefSeq" id="WP_200251041.1">
    <property type="nucleotide sequence ID" value="NZ_NRRY01000081.1"/>
</dbReference>
<keyword evidence="1" id="KW-1133">Transmembrane helix</keyword>
<sequence>MDVEPRTGAGHEPLMALLTPSLRWSLTLLFGAVLAGAVVGLGISQKRLAALAGDAARQPPVVILSVSEAVRAGLDAGQIRVFAERLAERGFLVLDGQAVLAAPAELYLPLSEGIGR</sequence>
<organism evidence="2 3">
    <name type="scientific">Lamprobacter modestohalophilus</name>
    <dbReference type="NCBI Taxonomy" id="1064514"/>
    <lineage>
        <taxon>Bacteria</taxon>
        <taxon>Pseudomonadati</taxon>
        <taxon>Pseudomonadota</taxon>
        <taxon>Gammaproteobacteria</taxon>
        <taxon>Chromatiales</taxon>
        <taxon>Chromatiaceae</taxon>
        <taxon>Lamprobacter</taxon>
    </lineage>
</organism>
<evidence type="ECO:0000313" key="3">
    <source>
        <dbReference type="Proteomes" id="UP001138768"/>
    </source>
</evidence>
<protein>
    <submittedName>
        <fullName evidence="2">Uncharacterized protein</fullName>
    </submittedName>
</protein>
<evidence type="ECO:0000313" key="2">
    <source>
        <dbReference type="EMBL" id="MBK1621532.1"/>
    </source>
</evidence>
<reference evidence="2 3" key="1">
    <citation type="journal article" date="2020" name="Microorganisms">
        <title>Osmotic Adaptation and Compatible Solute Biosynthesis of Phototrophic Bacteria as Revealed from Genome Analyses.</title>
        <authorList>
            <person name="Imhoff J.F."/>
            <person name="Rahn T."/>
            <person name="Kunzel S."/>
            <person name="Keller A."/>
            <person name="Neulinger S.C."/>
        </authorList>
    </citation>
    <scope>NUCLEOTIDE SEQUENCE [LARGE SCALE GENOMIC DNA]</scope>
    <source>
        <strain evidence="2 3">DSM 25653</strain>
    </source>
</reference>
<name>A0A9X0WDR9_9GAMM</name>
<accession>A0A9X0WDR9</accession>
<dbReference type="AlphaFoldDB" id="A0A9X0WDR9"/>
<keyword evidence="1" id="KW-0472">Membrane</keyword>